<dbReference type="GO" id="GO:0005829">
    <property type="term" value="C:cytosol"/>
    <property type="evidence" value="ECO:0007669"/>
    <property type="project" value="TreeGrafter"/>
</dbReference>
<evidence type="ECO:0000256" key="1">
    <source>
        <dbReference type="ARBA" id="ARBA00022490"/>
    </source>
</evidence>
<feature type="region of interest" description="Disordered" evidence="6">
    <location>
        <begin position="1"/>
        <end position="20"/>
    </location>
</feature>
<keyword evidence="9" id="KW-1185">Reference proteome</keyword>
<evidence type="ECO:0000256" key="5">
    <source>
        <dbReference type="HAMAP-Rule" id="MF_00651"/>
    </source>
</evidence>
<dbReference type="GO" id="GO:0016788">
    <property type="term" value="F:hydrolase activity, acting on ester bonds"/>
    <property type="evidence" value="ECO:0007669"/>
    <property type="project" value="UniProtKB-UniRule"/>
</dbReference>
<dbReference type="PANTHER" id="PTHR33317:SF4">
    <property type="entry name" value="POLYNUCLEOTIDYL TRANSFERASE, RIBONUCLEASE H-LIKE SUPERFAMILY PROTEIN"/>
    <property type="match status" value="1"/>
</dbReference>
<name>A0A3G6J0T1_9CORY</name>
<protein>
    <recommendedName>
        <fullName evidence="5">Putative pre-16S rRNA nuclease</fullName>
        <ecNumber evidence="5">3.1.-.-</ecNumber>
    </recommendedName>
</protein>
<evidence type="ECO:0000256" key="3">
    <source>
        <dbReference type="ARBA" id="ARBA00022722"/>
    </source>
</evidence>
<dbReference type="Proteomes" id="UP000271587">
    <property type="component" value="Chromosome"/>
</dbReference>
<reference evidence="8 9" key="1">
    <citation type="submission" date="2018-11" db="EMBL/GenBank/DDBJ databases">
        <authorList>
            <person name="Kleinhagauer T."/>
            <person name="Glaeser S.P."/>
            <person name="Spergser J."/>
            <person name="Ruckert C."/>
            <person name="Kaempfer P."/>
            <person name="Busse H.-J."/>
        </authorList>
    </citation>
    <scope>NUCLEOTIDE SEQUENCE [LARGE SCALE GENOMIC DNA]</scope>
    <source>
        <strain evidence="8 9">W8</strain>
    </source>
</reference>
<evidence type="ECO:0000259" key="7">
    <source>
        <dbReference type="SMART" id="SM00732"/>
    </source>
</evidence>
<dbReference type="PANTHER" id="PTHR33317">
    <property type="entry name" value="POLYNUCLEOTIDYL TRANSFERASE, RIBONUCLEASE H-LIKE SUPERFAMILY PROTEIN"/>
    <property type="match status" value="1"/>
</dbReference>
<gene>
    <name evidence="8" type="primary">yqgF</name>
    <name evidence="8" type="ORF">CGERO_06095</name>
</gene>
<evidence type="ECO:0000256" key="4">
    <source>
        <dbReference type="ARBA" id="ARBA00022801"/>
    </source>
</evidence>
<dbReference type="NCBIfam" id="TIGR00250">
    <property type="entry name" value="RNAse_H_YqgF"/>
    <property type="match status" value="1"/>
</dbReference>
<accession>A0A3G6J0T1</accession>
<dbReference type="EC" id="3.1.-.-" evidence="5"/>
<evidence type="ECO:0000256" key="6">
    <source>
        <dbReference type="SAM" id="MobiDB-lite"/>
    </source>
</evidence>
<keyword evidence="2 5" id="KW-0690">Ribosome biogenesis</keyword>
<dbReference type="HAMAP" id="MF_00651">
    <property type="entry name" value="Nuclease_YqgF"/>
    <property type="match status" value="1"/>
</dbReference>
<dbReference type="InterPro" id="IPR012337">
    <property type="entry name" value="RNaseH-like_sf"/>
</dbReference>
<feature type="domain" description="YqgF/RNase H-like" evidence="7">
    <location>
        <begin position="18"/>
        <end position="134"/>
    </location>
</feature>
<dbReference type="CDD" id="cd16964">
    <property type="entry name" value="YqgF"/>
    <property type="match status" value="1"/>
</dbReference>
<dbReference type="Pfam" id="PF03652">
    <property type="entry name" value="RuvX"/>
    <property type="match status" value="1"/>
</dbReference>
<dbReference type="GO" id="GO:0004518">
    <property type="term" value="F:nuclease activity"/>
    <property type="evidence" value="ECO:0007669"/>
    <property type="project" value="UniProtKB-KW"/>
</dbReference>
<evidence type="ECO:0000256" key="2">
    <source>
        <dbReference type="ARBA" id="ARBA00022517"/>
    </source>
</evidence>
<dbReference type="SMART" id="SM00732">
    <property type="entry name" value="YqgFc"/>
    <property type="match status" value="1"/>
</dbReference>
<dbReference type="InterPro" id="IPR006641">
    <property type="entry name" value="YqgF/RNaseH-like_dom"/>
</dbReference>
<evidence type="ECO:0000313" key="8">
    <source>
        <dbReference type="EMBL" id="AZA11526.1"/>
    </source>
</evidence>
<dbReference type="AlphaFoldDB" id="A0A3G6J0T1"/>
<comment type="subcellular location">
    <subcellularLocation>
        <location evidence="5">Cytoplasm</location>
    </subcellularLocation>
</comment>
<dbReference type="RefSeq" id="WP_123935987.1">
    <property type="nucleotide sequence ID" value="NZ_CP033897.1"/>
</dbReference>
<keyword evidence="1 5" id="KW-0963">Cytoplasm</keyword>
<sequence length="188" mass="20764">METFPIPDTPGAQDPGAGRRLGVDVGSVRIGVAVSNRDATMASPVETIQRRTGLRDEDGADIERLLALVEELEVVEVVVGLPRDLKGRGSQSAQHAVMIARRLTRGIERLRNEQRVRPRCRVQLADERLSTVVATQAMRTSGVKEKDARSRIDQAAAVEILQSWLDQRLKVLPRRLPKPGPKKGIVNR</sequence>
<dbReference type="InterPro" id="IPR005227">
    <property type="entry name" value="YqgF"/>
</dbReference>
<proteinExistence type="inferred from homology"/>
<dbReference type="EMBL" id="CP033897">
    <property type="protein sequence ID" value="AZA11526.1"/>
    <property type="molecule type" value="Genomic_DNA"/>
</dbReference>
<evidence type="ECO:0000313" key="9">
    <source>
        <dbReference type="Proteomes" id="UP000271587"/>
    </source>
</evidence>
<comment type="similarity">
    <text evidence="5">Belongs to the YqgF HJR family.</text>
</comment>
<dbReference type="GO" id="GO:0000967">
    <property type="term" value="P:rRNA 5'-end processing"/>
    <property type="evidence" value="ECO:0007669"/>
    <property type="project" value="UniProtKB-UniRule"/>
</dbReference>
<comment type="function">
    <text evidence="5">Could be a nuclease involved in processing of the 5'-end of pre-16S rRNA.</text>
</comment>
<dbReference type="Gene3D" id="3.30.420.140">
    <property type="entry name" value="YqgF/RNase H-like domain"/>
    <property type="match status" value="1"/>
</dbReference>
<keyword evidence="4 5" id="KW-0378">Hydrolase</keyword>
<keyword evidence="3 5" id="KW-0540">Nuclease</keyword>
<dbReference type="OrthoDB" id="9790539at2"/>
<dbReference type="SUPFAM" id="SSF53098">
    <property type="entry name" value="Ribonuclease H-like"/>
    <property type="match status" value="1"/>
</dbReference>
<dbReference type="InterPro" id="IPR037027">
    <property type="entry name" value="YqgF/RNaseH-like_dom_sf"/>
</dbReference>
<dbReference type="KEGG" id="cgk:CGERO_06095"/>
<organism evidence="8 9">
    <name type="scientific">Corynebacterium gerontici</name>
    <dbReference type="NCBI Taxonomy" id="2079234"/>
    <lineage>
        <taxon>Bacteria</taxon>
        <taxon>Bacillati</taxon>
        <taxon>Actinomycetota</taxon>
        <taxon>Actinomycetes</taxon>
        <taxon>Mycobacteriales</taxon>
        <taxon>Corynebacteriaceae</taxon>
        <taxon>Corynebacterium</taxon>
    </lineage>
</organism>